<gene>
    <name evidence="2" type="ORF">CLCR_11058</name>
</gene>
<evidence type="ECO:0000313" key="2">
    <source>
        <dbReference type="EMBL" id="OCT53734.1"/>
    </source>
</evidence>
<dbReference type="VEuPathDB" id="FungiDB:CLCR_11058"/>
<accession>A0A1C1CYW1</accession>
<sequence>MERDAHIDVQASAPTPRRAARVLNIQQGAQGGLDDADSGYEGSDTSSITTTLRSSVLNYPQVFVHPKNRNVLIPVQMMRQVIRIPECGA</sequence>
<dbReference type="EMBL" id="LGRB01000008">
    <property type="protein sequence ID" value="OCT53734.1"/>
    <property type="molecule type" value="Genomic_DNA"/>
</dbReference>
<proteinExistence type="predicted"/>
<keyword evidence="3" id="KW-1185">Reference proteome</keyword>
<protein>
    <submittedName>
        <fullName evidence="2">Uncharacterized protein</fullName>
    </submittedName>
</protein>
<reference evidence="3" key="1">
    <citation type="submission" date="2015-07" db="EMBL/GenBank/DDBJ databases">
        <authorList>
            <person name="Teixeira M.M."/>
            <person name="Souza R.C."/>
            <person name="Almeida L.G."/>
            <person name="Vicente V.A."/>
            <person name="de Hoog S."/>
            <person name="Bocca A.L."/>
            <person name="de Almeida S.R."/>
            <person name="Vasconcelos A.T."/>
            <person name="Felipe M.S."/>
        </authorList>
    </citation>
    <scope>NUCLEOTIDE SEQUENCE [LARGE SCALE GENOMIC DNA]</scope>
    <source>
        <strain evidence="3">KSF</strain>
    </source>
</reference>
<comment type="caution">
    <text evidence="2">The sequence shown here is derived from an EMBL/GenBank/DDBJ whole genome shotgun (WGS) entry which is preliminary data.</text>
</comment>
<feature type="region of interest" description="Disordered" evidence="1">
    <location>
        <begin position="28"/>
        <end position="47"/>
    </location>
</feature>
<name>A0A1C1CYW1_9EURO</name>
<evidence type="ECO:0000313" key="3">
    <source>
        <dbReference type="Proteomes" id="UP000094526"/>
    </source>
</evidence>
<dbReference type="AlphaFoldDB" id="A0A1C1CYW1"/>
<evidence type="ECO:0000256" key="1">
    <source>
        <dbReference type="SAM" id="MobiDB-lite"/>
    </source>
</evidence>
<dbReference type="Proteomes" id="UP000094526">
    <property type="component" value="Unassembled WGS sequence"/>
</dbReference>
<organism evidence="2 3">
    <name type="scientific">Cladophialophora carrionii</name>
    <dbReference type="NCBI Taxonomy" id="86049"/>
    <lineage>
        <taxon>Eukaryota</taxon>
        <taxon>Fungi</taxon>
        <taxon>Dikarya</taxon>
        <taxon>Ascomycota</taxon>
        <taxon>Pezizomycotina</taxon>
        <taxon>Eurotiomycetes</taxon>
        <taxon>Chaetothyriomycetidae</taxon>
        <taxon>Chaetothyriales</taxon>
        <taxon>Herpotrichiellaceae</taxon>
        <taxon>Cladophialophora</taxon>
    </lineage>
</organism>
<dbReference type="VEuPathDB" id="FungiDB:G647_00671"/>